<evidence type="ECO:0000256" key="4">
    <source>
        <dbReference type="PROSITE-ProRule" id="PRU00473"/>
    </source>
</evidence>
<feature type="signal peptide" evidence="5">
    <location>
        <begin position="1"/>
        <end position="25"/>
    </location>
</feature>
<dbReference type="PANTHER" id="PTHR30329:SF21">
    <property type="entry name" value="LIPOPROTEIN YIAD-RELATED"/>
    <property type="match status" value="1"/>
</dbReference>
<evidence type="ECO:0000256" key="5">
    <source>
        <dbReference type="SAM" id="SignalP"/>
    </source>
</evidence>
<dbReference type="PANTHER" id="PTHR30329">
    <property type="entry name" value="STATOR ELEMENT OF FLAGELLAR MOTOR COMPLEX"/>
    <property type="match status" value="1"/>
</dbReference>
<protein>
    <submittedName>
        <fullName evidence="7">Membrane protein</fullName>
    </submittedName>
</protein>
<evidence type="ECO:0000259" key="6">
    <source>
        <dbReference type="PROSITE" id="PS51123"/>
    </source>
</evidence>
<feature type="domain" description="OmpA-like" evidence="6">
    <location>
        <begin position="66"/>
        <end position="183"/>
    </location>
</feature>
<sequence>MPMKRIKPVLAATSAIAILTACSGADVASKSWFFEAGSQIDEGGLGQPTAYNTGVQTGQINPAVAMANRFNQESQDTVNFAFNSYALDDTARAILSQQAHWIAQFPELRFRVYGHTDLVGSHAYNQRLGLRRAHAVVNYLVASGISRSRLEAVVSYGETRPIVVTRAPEMRNRRTVTEVTGFVGGRKPTVLDGKYAEVIYREYIRSAVPPPIISAGTAGSVGGGG</sequence>
<dbReference type="InterPro" id="IPR036737">
    <property type="entry name" value="OmpA-like_sf"/>
</dbReference>
<dbReference type="PRINTS" id="PR01021">
    <property type="entry name" value="OMPADOMAIN"/>
</dbReference>
<dbReference type="InterPro" id="IPR006665">
    <property type="entry name" value="OmpA-like"/>
</dbReference>
<evidence type="ECO:0000313" key="7">
    <source>
        <dbReference type="EMBL" id="GHE92946.1"/>
    </source>
</evidence>
<evidence type="ECO:0000256" key="1">
    <source>
        <dbReference type="ARBA" id="ARBA00004442"/>
    </source>
</evidence>
<feature type="chain" id="PRO_5045438309" evidence="5">
    <location>
        <begin position="26"/>
        <end position="225"/>
    </location>
</feature>
<proteinExistence type="predicted"/>
<dbReference type="CDD" id="cd07185">
    <property type="entry name" value="OmpA_C-like"/>
    <property type="match status" value="1"/>
</dbReference>
<accession>A0ABQ3IT20</accession>
<keyword evidence="8" id="KW-1185">Reference proteome</keyword>
<name>A0ABQ3IT20_9RHOB</name>
<dbReference type="SUPFAM" id="SSF103088">
    <property type="entry name" value="OmpA-like"/>
    <property type="match status" value="1"/>
</dbReference>
<dbReference type="Proteomes" id="UP000609802">
    <property type="component" value="Unassembled WGS sequence"/>
</dbReference>
<evidence type="ECO:0000313" key="8">
    <source>
        <dbReference type="Proteomes" id="UP000609802"/>
    </source>
</evidence>
<evidence type="ECO:0000256" key="2">
    <source>
        <dbReference type="ARBA" id="ARBA00023136"/>
    </source>
</evidence>
<dbReference type="InterPro" id="IPR050330">
    <property type="entry name" value="Bact_OuterMem_StrucFunc"/>
</dbReference>
<dbReference type="PROSITE" id="PS51123">
    <property type="entry name" value="OMPA_2"/>
    <property type="match status" value="1"/>
</dbReference>
<gene>
    <name evidence="7" type="ORF">GCM10016455_11360</name>
</gene>
<dbReference type="PROSITE" id="PS51257">
    <property type="entry name" value="PROKAR_LIPOPROTEIN"/>
    <property type="match status" value="1"/>
</dbReference>
<organism evidence="7 8">
    <name type="scientific">Aliiroseovarius zhejiangensis</name>
    <dbReference type="NCBI Taxonomy" id="1632025"/>
    <lineage>
        <taxon>Bacteria</taxon>
        <taxon>Pseudomonadati</taxon>
        <taxon>Pseudomonadota</taxon>
        <taxon>Alphaproteobacteria</taxon>
        <taxon>Rhodobacterales</taxon>
        <taxon>Paracoccaceae</taxon>
        <taxon>Aliiroseovarius</taxon>
    </lineage>
</organism>
<dbReference type="Gene3D" id="3.30.1330.60">
    <property type="entry name" value="OmpA-like domain"/>
    <property type="match status" value="1"/>
</dbReference>
<comment type="caution">
    <text evidence="7">The sequence shown here is derived from an EMBL/GenBank/DDBJ whole genome shotgun (WGS) entry which is preliminary data.</text>
</comment>
<dbReference type="InterPro" id="IPR006664">
    <property type="entry name" value="OMP_bac"/>
</dbReference>
<keyword evidence="3" id="KW-0998">Cell outer membrane</keyword>
<comment type="subcellular location">
    <subcellularLocation>
        <location evidence="1">Cell outer membrane</location>
    </subcellularLocation>
</comment>
<keyword evidence="2 4" id="KW-0472">Membrane</keyword>
<evidence type="ECO:0000256" key="3">
    <source>
        <dbReference type="ARBA" id="ARBA00023237"/>
    </source>
</evidence>
<dbReference type="EMBL" id="BNCH01000002">
    <property type="protein sequence ID" value="GHE92946.1"/>
    <property type="molecule type" value="Genomic_DNA"/>
</dbReference>
<dbReference type="Pfam" id="PF00691">
    <property type="entry name" value="OmpA"/>
    <property type="match status" value="1"/>
</dbReference>
<keyword evidence="5" id="KW-0732">Signal</keyword>
<reference evidence="8" key="1">
    <citation type="journal article" date="2019" name="Int. J. Syst. Evol. Microbiol.">
        <title>The Global Catalogue of Microorganisms (GCM) 10K type strain sequencing project: providing services to taxonomists for standard genome sequencing and annotation.</title>
        <authorList>
            <consortium name="The Broad Institute Genomics Platform"/>
            <consortium name="The Broad Institute Genome Sequencing Center for Infectious Disease"/>
            <person name="Wu L."/>
            <person name="Ma J."/>
        </authorList>
    </citation>
    <scope>NUCLEOTIDE SEQUENCE [LARGE SCALE GENOMIC DNA]</scope>
    <source>
        <strain evidence="8">KCTC 42443</strain>
    </source>
</reference>